<keyword evidence="8 11" id="KW-1133">Transmembrane helix</keyword>
<dbReference type="Gene3D" id="3.30.565.10">
    <property type="entry name" value="Histidine kinase-like ATPase, C-terminal domain"/>
    <property type="match status" value="1"/>
</dbReference>
<dbReference type="InterPro" id="IPR003594">
    <property type="entry name" value="HATPase_dom"/>
</dbReference>
<dbReference type="InterPro" id="IPR050428">
    <property type="entry name" value="TCS_sensor_his_kinase"/>
</dbReference>
<feature type="transmembrane region" description="Helical" evidence="11">
    <location>
        <begin position="168"/>
        <end position="189"/>
    </location>
</feature>
<evidence type="ECO:0000256" key="5">
    <source>
        <dbReference type="ARBA" id="ARBA00022679"/>
    </source>
</evidence>
<dbReference type="PANTHER" id="PTHR45436">
    <property type="entry name" value="SENSOR HISTIDINE KINASE YKOH"/>
    <property type="match status" value="1"/>
</dbReference>
<evidence type="ECO:0000259" key="13">
    <source>
        <dbReference type="PROSITE" id="PS50885"/>
    </source>
</evidence>
<accession>A0A4S8P7I6</accession>
<evidence type="ECO:0000256" key="1">
    <source>
        <dbReference type="ARBA" id="ARBA00000085"/>
    </source>
</evidence>
<proteinExistence type="predicted"/>
<evidence type="ECO:0000256" key="9">
    <source>
        <dbReference type="ARBA" id="ARBA00023012"/>
    </source>
</evidence>
<dbReference type="PROSITE" id="PS50109">
    <property type="entry name" value="HIS_KIN"/>
    <property type="match status" value="1"/>
</dbReference>
<keyword evidence="10 11" id="KW-0472">Membrane</keyword>
<reference evidence="14 15" key="1">
    <citation type="submission" date="2019-04" db="EMBL/GenBank/DDBJ databases">
        <title>Genome sequence of strain shin9-1.</title>
        <authorList>
            <person name="Gao J."/>
            <person name="Sun J."/>
        </authorList>
    </citation>
    <scope>NUCLEOTIDE SEQUENCE [LARGE SCALE GENOMIC DNA]</scope>
    <source>
        <strain evidence="15">shin9-1</strain>
    </source>
</reference>
<feature type="domain" description="HAMP" evidence="13">
    <location>
        <begin position="188"/>
        <end position="239"/>
    </location>
</feature>
<evidence type="ECO:0000259" key="12">
    <source>
        <dbReference type="PROSITE" id="PS50109"/>
    </source>
</evidence>
<feature type="domain" description="Histidine kinase" evidence="12">
    <location>
        <begin position="247"/>
        <end position="449"/>
    </location>
</feature>
<dbReference type="AlphaFoldDB" id="A0A4S8P7I6"/>
<dbReference type="GO" id="GO:0005886">
    <property type="term" value="C:plasma membrane"/>
    <property type="evidence" value="ECO:0007669"/>
    <property type="project" value="TreeGrafter"/>
</dbReference>
<dbReference type="InterPro" id="IPR036097">
    <property type="entry name" value="HisK_dim/P_sf"/>
</dbReference>
<dbReference type="Pfam" id="PF02518">
    <property type="entry name" value="HATPase_c"/>
    <property type="match status" value="1"/>
</dbReference>
<evidence type="ECO:0000313" key="15">
    <source>
        <dbReference type="Proteomes" id="UP000308828"/>
    </source>
</evidence>
<evidence type="ECO:0000256" key="4">
    <source>
        <dbReference type="ARBA" id="ARBA00022553"/>
    </source>
</evidence>
<sequence>MMRSIRARFVVLSLVSVGLLLVLAGFVFVDLFDRSLERRVVEDLDRHTVEVIGNLRLAANGDLILSEKSQDPRFQEPLGGLYWQVTDDRSALLRSPSLWDTQLALPPPRPDPGANRQYRISGPEGAALLAHERVVSFGSGSDTRIVRTVVAMDTVGLVEARRAFTVDIIPYLAILALLLVGLSLLQLNIGLRPLARLNRGLHRVRSRQSERLDGSFPTELDATVEALNRLLDEQQKAIDKARARAADLAHGLKTPLTVLSNDAQTLIERGETDLGVELAHIAQVMQSHLQRELSLSRIATNRASCREDSFVAPTVASIVRTLRRTPSGEYLDWTMDIRDDVKVPLDRQDLGELLGNILENASKWAKTSVSVTARTSATGSVLTISDDGPGVAEDMRDRLTTRGARLDMKMPGDGLGLSIVQEIVDAYGLQLAFRNRPQGGLEVELRFQA</sequence>
<dbReference type="EMBL" id="STGV01000001">
    <property type="protein sequence ID" value="THV24712.1"/>
    <property type="molecule type" value="Genomic_DNA"/>
</dbReference>
<evidence type="ECO:0000256" key="6">
    <source>
        <dbReference type="ARBA" id="ARBA00022692"/>
    </source>
</evidence>
<dbReference type="SUPFAM" id="SSF47384">
    <property type="entry name" value="Homodimeric domain of signal transducing histidine kinase"/>
    <property type="match status" value="1"/>
</dbReference>
<protein>
    <recommendedName>
        <fullName evidence="3">histidine kinase</fullName>
        <ecNumber evidence="3">2.7.13.3</ecNumber>
    </recommendedName>
</protein>
<keyword evidence="15" id="KW-1185">Reference proteome</keyword>
<gene>
    <name evidence="14" type="ORF">FAA97_00405</name>
</gene>
<name>A0A4S8P7I6_9HYPH</name>
<dbReference type="SUPFAM" id="SSF55874">
    <property type="entry name" value="ATPase domain of HSP90 chaperone/DNA topoisomerase II/histidine kinase"/>
    <property type="match status" value="1"/>
</dbReference>
<evidence type="ECO:0000256" key="3">
    <source>
        <dbReference type="ARBA" id="ARBA00012438"/>
    </source>
</evidence>
<dbReference type="InterPro" id="IPR036890">
    <property type="entry name" value="HATPase_C_sf"/>
</dbReference>
<dbReference type="PRINTS" id="PR00344">
    <property type="entry name" value="BCTRLSENSOR"/>
</dbReference>
<keyword evidence="6 11" id="KW-0812">Transmembrane</keyword>
<keyword evidence="7 14" id="KW-0418">Kinase</keyword>
<dbReference type="PANTHER" id="PTHR45436:SF5">
    <property type="entry name" value="SENSOR HISTIDINE KINASE TRCS"/>
    <property type="match status" value="1"/>
</dbReference>
<dbReference type="EC" id="2.7.13.3" evidence="3"/>
<evidence type="ECO:0000313" key="14">
    <source>
        <dbReference type="EMBL" id="THV24712.1"/>
    </source>
</evidence>
<evidence type="ECO:0000256" key="11">
    <source>
        <dbReference type="SAM" id="Phobius"/>
    </source>
</evidence>
<evidence type="ECO:0000256" key="8">
    <source>
        <dbReference type="ARBA" id="ARBA00022989"/>
    </source>
</evidence>
<dbReference type="Gene3D" id="1.10.287.130">
    <property type="match status" value="1"/>
</dbReference>
<dbReference type="SMART" id="SM00387">
    <property type="entry name" value="HATPase_c"/>
    <property type="match status" value="1"/>
</dbReference>
<evidence type="ECO:0000256" key="2">
    <source>
        <dbReference type="ARBA" id="ARBA00004370"/>
    </source>
</evidence>
<keyword evidence="9" id="KW-0902">Two-component regulatory system</keyword>
<dbReference type="GO" id="GO:0000155">
    <property type="term" value="F:phosphorelay sensor kinase activity"/>
    <property type="evidence" value="ECO:0007669"/>
    <property type="project" value="InterPro"/>
</dbReference>
<comment type="caution">
    <text evidence="14">The sequence shown here is derived from an EMBL/GenBank/DDBJ whole genome shotgun (WGS) entry which is preliminary data.</text>
</comment>
<keyword evidence="4" id="KW-0597">Phosphoprotein</keyword>
<organism evidence="14 15">
    <name type="scientific">Peteryoungia ipomoeae</name>
    <dbReference type="NCBI Taxonomy" id="1210932"/>
    <lineage>
        <taxon>Bacteria</taxon>
        <taxon>Pseudomonadati</taxon>
        <taxon>Pseudomonadota</taxon>
        <taxon>Alphaproteobacteria</taxon>
        <taxon>Hyphomicrobiales</taxon>
        <taxon>Rhizobiaceae</taxon>
        <taxon>Peteryoungia</taxon>
    </lineage>
</organism>
<comment type="catalytic activity">
    <reaction evidence="1">
        <text>ATP + protein L-histidine = ADP + protein N-phospho-L-histidine.</text>
        <dbReference type="EC" id="2.7.13.3"/>
    </reaction>
</comment>
<dbReference type="Proteomes" id="UP000308828">
    <property type="component" value="Unassembled WGS sequence"/>
</dbReference>
<dbReference type="InterPro" id="IPR003660">
    <property type="entry name" value="HAMP_dom"/>
</dbReference>
<dbReference type="PROSITE" id="PS50885">
    <property type="entry name" value="HAMP"/>
    <property type="match status" value="1"/>
</dbReference>
<dbReference type="InterPro" id="IPR005467">
    <property type="entry name" value="His_kinase_dom"/>
</dbReference>
<evidence type="ECO:0000256" key="7">
    <source>
        <dbReference type="ARBA" id="ARBA00022777"/>
    </source>
</evidence>
<dbReference type="InterPro" id="IPR004358">
    <property type="entry name" value="Sig_transdc_His_kin-like_C"/>
</dbReference>
<evidence type="ECO:0000256" key="10">
    <source>
        <dbReference type="ARBA" id="ARBA00023136"/>
    </source>
</evidence>
<keyword evidence="5" id="KW-0808">Transferase</keyword>
<dbReference type="OrthoDB" id="9809567at2"/>
<dbReference type="RefSeq" id="WP_136596561.1">
    <property type="nucleotide sequence ID" value="NZ_STGV01000001.1"/>
</dbReference>
<comment type="subcellular location">
    <subcellularLocation>
        <location evidence="2">Membrane</location>
    </subcellularLocation>
</comment>